<evidence type="ECO:0000313" key="3">
    <source>
        <dbReference type="Proteomes" id="UP000287651"/>
    </source>
</evidence>
<protein>
    <submittedName>
        <fullName evidence="2">Uncharacterized protein</fullName>
    </submittedName>
</protein>
<dbReference type="AlphaFoldDB" id="A0A427A5A7"/>
<dbReference type="EMBL" id="AMZH03003721">
    <property type="protein sequence ID" value="RRT71394.1"/>
    <property type="molecule type" value="Genomic_DNA"/>
</dbReference>
<name>A0A427A5A7_ENSVE</name>
<accession>A0A427A5A7</accession>
<feature type="region of interest" description="Disordered" evidence="1">
    <location>
        <begin position="26"/>
        <end position="49"/>
    </location>
</feature>
<reference evidence="2 3" key="1">
    <citation type="journal article" date="2014" name="Agronomy (Basel)">
        <title>A Draft Genome Sequence for Ensete ventricosum, the Drought-Tolerant Tree Against Hunger.</title>
        <authorList>
            <person name="Harrison J."/>
            <person name="Moore K.A."/>
            <person name="Paszkiewicz K."/>
            <person name="Jones T."/>
            <person name="Grant M."/>
            <person name="Ambacheew D."/>
            <person name="Muzemil S."/>
            <person name="Studholme D.J."/>
        </authorList>
    </citation>
    <scope>NUCLEOTIDE SEQUENCE [LARGE SCALE GENOMIC DNA]</scope>
</reference>
<evidence type="ECO:0000256" key="1">
    <source>
        <dbReference type="SAM" id="MobiDB-lite"/>
    </source>
</evidence>
<dbReference type="Proteomes" id="UP000287651">
    <property type="component" value="Unassembled WGS sequence"/>
</dbReference>
<proteinExistence type="predicted"/>
<comment type="caution">
    <text evidence="2">The sequence shown here is derived from an EMBL/GenBank/DDBJ whole genome shotgun (WGS) entry which is preliminary data.</text>
</comment>
<organism evidence="2 3">
    <name type="scientific">Ensete ventricosum</name>
    <name type="common">Abyssinian banana</name>
    <name type="synonym">Musa ensete</name>
    <dbReference type="NCBI Taxonomy" id="4639"/>
    <lineage>
        <taxon>Eukaryota</taxon>
        <taxon>Viridiplantae</taxon>
        <taxon>Streptophyta</taxon>
        <taxon>Embryophyta</taxon>
        <taxon>Tracheophyta</taxon>
        <taxon>Spermatophyta</taxon>
        <taxon>Magnoliopsida</taxon>
        <taxon>Liliopsida</taxon>
        <taxon>Zingiberales</taxon>
        <taxon>Musaceae</taxon>
        <taxon>Ensete</taxon>
    </lineage>
</organism>
<gene>
    <name evidence="2" type="ORF">B296_00028116</name>
</gene>
<feature type="compositionally biased region" description="Polar residues" evidence="1">
    <location>
        <begin position="32"/>
        <end position="42"/>
    </location>
</feature>
<sequence length="49" mass="5629">MLACVSFPDHHGIKAWMKARFWQETKPDLSQHPHTTHANNKSSKGKSTR</sequence>
<evidence type="ECO:0000313" key="2">
    <source>
        <dbReference type="EMBL" id="RRT71394.1"/>
    </source>
</evidence>